<gene>
    <name evidence="5" type="ORF">MKQ68_03570</name>
</gene>
<organism evidence="5 6">
    <name type="scientific">Chitinophaga horti</name>
    <dbReference type="NCBI Taxonomy" id="2920382"/>
    <lineage>
        <taxon>Bacteria</taxon>
        <taxon>Pseudomonadati</taxon>
        <taxon>Bacteroidota</taxon>
        <taxon>Chitinophagia</taxon>
        <taxon>Chitinophagales</taxon>
        <taxon>Chitinophagaceae</taxon>
        <taxon>Chitinophaga</taxon>
    </lineage>
</organism>
<dbReference type="EMBL" id="CP107006">
    <property type="protein sequence ID" value="UYQ94169.1"/>
    <property type="molecule type" value="Genomic_DNA"/>
</dbReference>
<accession>A0ABY6J799</accession>
<dbReference type="Proteomes" id="UP001162741">
    <property type="component" value="Chromosome"/>
</dbReference>
<evidence type="ECO:0000256" key="2">
    <source>
        <dbReference type="ARBA" id="ARBA00023136"/>
    </source>
</evidence>
<evidence type="ECO:0000259" key="4">
    <source>
        <dbReference type="Pfam" id="PF14905"/>
    </source>
</evidence>
<evidence type="ECO:0000256" key="1">
    <source>
        <dbReference type="ARBA" id="ARBA00004442"/>
    </source>
</evidence>
<evidence type="ECO:0000256" key="3">
    <source>
        <dbReference type="ARBA" id="ARBA00023237"/>
    </source>
</evidence>
<dbReference type="PANTHER" id="PTHR40980">
    <property type="entry name" value="PLUG DOMAIN-CONTAINING PROTEIN"/>
    <property type="match status" value="1"/>
</dbReference>
<keyword evidence="6" id="KW-1185">Reference proteome</keyword>
<dbReference type="RefSeq" id="WP_264282114.1">
    <property type="nucleotide sequence ID" value="NZ_CP107006.1"/>
</dbReference>
<keyword evidence="2" id="KW-0472">Membrane</keyword>
<evidence type="ECO:0000313" key="5">
    <source>
        <dbReference type="EMBL" id="UYQ94169.1"/>
    </source>
</evidence>
<dbReference type="PANTHER" id="PTHR40980:SF4">
    <property type="entry name" value="TONB-DEPENDENT RECEPTOR-LIKE BETA-BARREL DOMAIN-CONTAINING PROTEIN"/>
    <property type="match status" value="1"/>
</dbReference>
<sequence>MSLFFALQPQVRAQQPAPAEKVPRLSGVTVQAARPAVSVNKGKIVYNVQQATNGAGQTALEVLTKVPGITVDGEGNIQFGGSAGVNVMVNGRMTWLSGPQLANFLKGLSAEDIARIETTVSPGASLDAAGNAGIINIITKKRPAQGWGVDLRSAISAGKYTMTNQQIAVHAGGRHLSVYGSFDYNTPHKFFTREGGNAVGPEQLERQTTTSQKIKYYTWRAGAEWKPAARHTIAVNYHGYLDDFTCLHESLLQIGGSTTASQNNIVEPYHYDAVNAGYRFDIDSSGKKFTVDADYTSYRNYSDALMTMQYYQPDGSFQRENKLASYQPGFVKIRSIKSDLELPFGQTTVKAGLKFAHVSNDNNYRFDSVVNGQLTNIANISDHFLYEERISAAYISAARRFDKTSITIGLRLEHTNADGTTAKSGVLNKWTYTQLFPSLLMEQALGEQQQLSLSISRRINRPAYTDLNPVRWYRDEYFYYSGNPALVPELAWSASAIYSLRSRYIFSLVYRRSNDYMSEQLAFDNYSPAIRSQRANFGTMQRVEATAAVPVAILPVWQLQLNSNVNFTTYPVTMIAGNRQLSQWAAALSLQQDISLPVGFKVSLATYYTTREVRGIFRTAAIWYQEAGVKKSWLQGRLNTMVSFNDIFDTYRLQGRSVSDFTNFWYNDKPDSRRVGVSVTYRLGGKVMKGYNRKTEEQERL</sequence>
<evidence type="ECO:0000313" key="6">
    <source>
        <dbReference type="Proteomes" id="UP001162741"/>
    </source>
</evidence>
<comment type="subcellular location">
    <subcellularLocation>
        <location evidence="1">Cell outer membrane</location>
    </subcellularLocation>
</comment>
<name>A0ABY6J799_9BACT</name>
<reference evidence="5" key="1">
    <citation type="submission" date="2022-10" db="EMBL/GenBank/DDBJ databases">
        <title>Chitinophaga sp. nov., isolated from soil.</title>
        <authorList>
            <person name="Jeon C.O."/>
        </authorList>
    </citation>
    <scope>NUCLEOTIDE SEQUENCE</scope>
    <source>
        <strain evidence="5">R8</strain>
    </source>
</reference>
<protein>
    <submittedName>
        <fullName evidence="5">Outer membrane beta-barrel protein</fullName>
    </submittedName>
</protein>
<proteinExistence type="predicted"/>
<dbReference type="Gene3D" id="2.40.170.20">
    <property type="entry name" value="TonB-dependent receptor, beta-barrel domain"/>
    <property type="match status" value="1"/>
</dbReference>
<dbReference type="InterPro" id="IPR041700">
    <property type="entry name" value="OMP_b-brl_3"/>
</dbReference>
<dbReference type="InterPro" id="IPR036942">
    <property type="entry name" value="Beta-barrel_TonB_sf"/>
</dbReference>
<dbReference type="InterPro" id="IPR037066">
    <property type="entry name" value="Plug_dom_sf"/>
</dbReference>
<keyword evidence="3" id="KW-0998">Cell outer membrane</keyword>
<dbReference type="SUPFAM" id="SSF56935">
    <property type="entry name" value="Porins"/>
    <property type="match status" value="1"/>
</dbReference>
<feature type="domain" description="Outer membrane protein beta-barrel" evidence="4">
    <location>
        <begin position="282"/>
        <end position="681"/>
    </location>
</feature>
<dbReference type="Pfam" id="PF14905">
    <property type="entry name" value="OMP_b-brl_3"/>
    <property type="match status" value="1"/>
</dbReference>
<dbReference type="Gene3D" id="2.170.130.10">
    <property type="entry name" value="TonB-dependent receptor, plug domain"/>
    <property type="match status" value="1"/>
</dbReference>